<name>A0A4U5TXW7_COLLU</name>
<feature type="region of interest" description="Disordered" evidence="1">
    <location>
        <begin position="19"/>
        <end position="64"/>
    </location>
</feature>
<protein>
    <submittedName>
        <fullName evidence="2">Vang-like protein 1</fullName>
    </submittedName>
</protein>
<proteinExistence type="predicted"/>
<evidence type="ECO:0000256" key="1">
    <source>
        <dbReference type="SAM" id="MobiDB-lite"/>
    </source>
</evidence>
<keyword evidence="3" id="KW-1185">Reference proteome</keyword>
<sequence>MMGPEPVVNLSMPLVKQTNNISCFNTPTTKGRERSRDRHKSRSKDSRSEKSVTINTPPAEPLLGDSAVRGEQVQSGLINCLSCESVKHARFFFQRAMKAGVSTLAAGESQTLLIKEQE</sequence>
<gene>
    <name evidence="2" type="ORF">D9C73_000335</name>
</gene>
<dbReference type="Proteomes" id="UP000298787">
    <property type="component" value="Chromosome 1"/>
</dbReference>
<evidence type="ECO:0000313" key="2">
    <source>
        <dbReference type="EMBL" id="TKS66279.1"/>
    </source>
</evidence>
<organism evidence="2 3">
    <name type="scientific">Collichthys lucidus</name>
    <name type="common">Big head croaker</name>
    <name type="synonym">Sciaena lucida</name>
    <dbReference type="NCBI Taxonomy" id="240159"/>
    <lineage>
        <taxon>Eukaryota</taxon>
        <taxon>Metazoa</taxon>
        <taxon>Chordata</taxon>
        <taxon>Craniata</taxon>
        <taxon>Vertebrata</taxon>
        <taxon>Euteleostomi</taxon>
        <taxon>Actinopterygii</taxon>
        <taxon>Neopterygii</taxon>
        <taxon>Teleostei</taxon>
        <taxon>Neoteleostei</taxon>
        <taxon>Acanthomorphata</taxon>
        <taxon>Eupercaria</taxon>
        <taxon>Sciaenidae</taxon>
        <taxon>Collichthys</taxon>
    </lineage>
</organism>
<dbReference type="EMBL" id="CM014078">
    <property type="protein sequence ID" value="TKS66279.1"/>
    <property type="molecule type" value="Genomic_DNA"/>
</dbReference>
<evidence type="ECO:0000313" key="3">
    <source>
        <dbReference type="Proteomes" id="UP000298787"/>
    </source>
</evidence>
<reference evidence="2 3" key="1">
    <citation type="submission" date="2019-01" db="EMBL/GenBank/DDBJ databases">
        <title>Genome Assembly of Collichthys lucidus.</title>
        <authorList>
            <person name="Cai M."/>
            <person name="Xiao S."/>
        </authorList>
    </citation>
    <scope>NUCLEOTIDE SEQUENCE [LARGE SCALE GENOMIC DNA]</scope>
    <source>
        <strain evidence="2">JT15FE1705JMU</strain>
        <tissue evidence="2">Muscle</tissue>
    </source>
</reference>
<dbReference type="STRING" id="240159.A0A4U5TXW7"/>
<dbReference type="AlphaFoldDB" id="A0A4U5TXW7"/>
<accession>A0A4U5TXW7</accession>
<feature type="compositionally biased region" description="Polar residues" evidence="1">
    <location>
        <begin position="19"/>
        <end position="29"/>
    </location>
</feature>